<protein>
    <submittedName>
        <fullName evidence="2">Uncharacterized protein</fullName>
    </submittedName>
</protein>
<evidence type="ECO:0000313" key="2">
    <source>
        <dbReference type="EMBL" id="KAJ1371602.1"/>
    </source>
</evidence>
<feature type="compositionally biased region" description="Basic and acidic residues" evidence="1">
    <location>
        <begin position="48"/>
        <end position="64"/>
    </location>
</feature>
<organism evidence="2 3">
    <name type="scientific">Parelaphostrongylus tenuis</name>
    <name type="common">Meningeal worm</name>
    <dbReference type="NCBI Taxonomy" id="148309"/>
    <lineage>
        <taxon>Eukaryota</taxon>
        <taxon>Metazoa</taxon>
        <taxon>Ecdysozoa</taxon>
        <taxon>Nematoda</taxon>
        <taxon>Chromadorea</taxon>
        <taxon>Rhabditida</taxon>
        <taxon>Rhabditina</taxon>
        <taxon>Rhabditomorpha</taxon>
        <taxon>Strongyloidea</taxon>
        <taxon>Metastrongylidae</taxon>
        <taxon>Parelaphostrongylus</taxon>
    </lineage>
</organism>
<evidence type="ECO:0000313" key="3">
    <source>
        <dbReference type="Proteomes" id="UP001196413"/>
    </source>
</evidence>
<gene>
    <name evidence="2" type="ORF">KIN20_033585</name>
</gene>
<proteinExistence type="predicted"/>
<accession>A0AAD5WIJ6</accession>
<comment type="caution">
    <text evidence="2">The sequence shown here is derived from an EMBL/GenBank/DDBJ whole genome shotgun (WGS) entry which is preliminary data.</text>
</comment>
<reference evidence="2" key="1">
    <citation type="submission" date="2021-06" db="EMBL/GenBank/DDBJ databases">
        <title>Parelaphostrongylus tenuis whole genome reference sequence.</title>
        <authorList>
            <person name="Garwood T.J."/>
            <person name="Larsen P.A."/>
            <person name="Fountain-Jones N.M."/>
            <person name="Garbe J.R."/>
            <person name="Macchietto M.G."/>
            <person name="Kania S.A."/>
            <person name="Gerhold R.W."/>
            <person name="Richards J.E."/>
            <person name="Wolf T.M."/>
        </authorList>
    </citation>
    <scope>NUCLEOTIDE SEQUENCE</scope>
    <source>
        <strain evidence="2">MNPRO001-30</strain>
        <tissue evidence="2">Meninges</tissue>
    </source>
</reference>
<feature type="region of interest" description="Disordered" evidence="1">
    <location>
        <begin position="96"/>
        <end position="127"/>
    </location>
</feature>
<feature type="region of interest" description="Disordered" evidence="1">
    <location>
        <begin position="39"/>
        <end position="68"/>
    </location>
</feature>
<dbReference type="AlphaFoldDB" id="A0AAD5WIJ6"/>
<evidence type="ECO:0000256" key="1">
    <source>
        <dbReference type="SAM" id="MobiDB-lite"/>
    </source>
</evidence>
<keyword evidence="3" id="KW-1185">Reference proteome</keyword>
<sequence>MNRSAWIDRGDKTILQERLMHNNILASCKTALHKCRNDSQSSVCSESSHSDHIRRSYTTEELKRERRRLPKRPDVLSCLNDLSPSISLHEQLMYNSPEVRRQNNNPVQAGKSVYHPMPSSTKHKTSL</sequence>
<name>A0AAD5WIJ6_PARTN</name>
<dbReference type="EMBL" id="JAHQIW010007009">
    <property type="protein sequence ID" value="KAJ1371602.1"/>
    <property type="molecule type" value="Genomic_DNA"/>
</dbReference>
<dbReference type="Proteomes" id="UP001196413">
    <property type="component" value="Unassembled WGS sequence"/>
</dbReference>